<dbReference type="RefSeq" id="XP_024405041.1">
    <property type="nucleotide sequence ID" value="XM_024550210.1"/>
</dbReference>
<sequence>MSCGQAHKWPDISPFQPAFRKANTIEICEYEC</sequence>
<reference evidence="1 2" key="1">
    <citation type="journal article" date="2016" name="Genome Announc.">
        <title>Draft Whole-Genome Sequence of Trichoderma gamsii T6085, a Promising Biocontrol Agent of Fusarium Head Blight on Wheat.</title>
        <authorList>
            <person name="Baroncelli R."/>
            <person name="Zapparata A."/>
            <person name="Piaggeschi G."/>
            <person name="Sarrocco S."/>
            <person name="Vannacci G."/>
        </authorList>
    </citation>
    <scope>NUCLEOTIDE SEQUENCE [LARGE SCALE GENOMIC DNA]</scope>
    <source>
        <strain evidence="1 2">T6085</strain>
    </source>
</reference>
<organism evidence="1 2">
    <name type="scientific">Trichoderma gamsii</name>
    <dbReference type="NCBI Taxonomy" id="398673"/>
    <lineage>
        <taxon>Eukaryota</taxon>
        <taxon>Fungi</taxon>
        <taxon>Dikarya</taxon>
        <taxon>Ascomycota</taxon>
        <taxon>Pezizomycotina</taxon>
        <taxon>Sordariomycetes</taxon>
        <taxon>Hypocreomycetidae</taxon>
        <taxon>Hypocreales</taxon>
        <taxon>Hypocreaceae</taxon>
        <taxon>Trichoderma</taxon>
    </lineage>
</organism>
<comment type="caution">
    <text evidence="1">The sequence shown here is derived from an EMBL/GenBank/DDBJ whole genome shotgun (WGS) entry which is preliminary data.</text>
</comment>
<dbReference type="GeneID" id="36347728"/>
<evidence type="ECO:0000313" key="1">
    <source>
        <dbReference type="EMBL" id="PON23169.1"/>
    </source>
</evidence>
<gene>
    <name evidence="1" type="ORF">TGAM01_v207942</name>
</gene>
<evidence type="ECO:0000313" key="2">
    <source>
        <dbReference type="Proteomes" id="UP000054821"/>
    </source>
</evidence>
<dbReference type="EMBL" id="JPDN02000031">
    <property type="protein sequence ID" value="PON23169.1"/>
    <property type="molecule type" value="Genomic_DNA"/>
</dbReference>
<keyword evidence="2" id="KW-1185">Reference proteome</keyword>
<dbReference type="AlphaFoldDB" id="A0A2P4ZFV2"/>
<name>A0A2P4ZFV2_9HYPO</name>
<dbReference type="Proteomes" id="UP000054821">
    <property type="component" value="Unassembled WGS sequence"/>
</dbReference>
<proteinExistence type="predicted"/>
<protein>
    <submittedName>
        <fullName evidence="1">Uncharacterized protein</fullName>
    </submittedName>
</protein>
<accession>A0A2P4ZFV2</accession>